<protein>
    <submittedName>
        <fullName evidence="1">Uncharacterized protein</fullName>
    </submittedName>
</protein>
<evidence type="ECO:0000313" key="2">
    <source>
        <dbReference type="Proteomes" id="UP000622017"/>
    </source>
</evidence>
<comment type="caution">
    <text evidence="1">The sequence shown here is derived from an EMBL/GenBank/DDBJ whole genome shotgun (WGS) entry which is preliminary data.</text>
</comment>
<reference evidence="1 2" key="1">
    <citation type="submission" date="2020-08" db="EMBL/GenBank/DDBJ databases">
        <title>Hymenobacter sp.</title>
        <authorList>
            <person name="Kim M.K."/>
        </authorList>
    </citation>
    <scope>NUCLEOTIDE SEQUENCE [LARGE SCALE GENOMIC DNA]</scope>
    <source>
        <strain evidence="1 2">BT507</strain>
    </source>
</reference>
<sequence length="89" mass="9991">MRVTPNFSSDAIAEYGGRPSSLSRQYRAWIALYALDANERPRADILRINEVTEADLDEFEASWLQLRCRPGGTLPTRLDLPPVVDSPTT</sequence>
<proteinExistence type="predicted"/>
<dbReference type="Proteomes" id="UP000622017">
    <property type="component" value="Unassembled WGS sequence"/>
</dbReference>
<gene>
    <name evidence="1" type="ORF">H8B15_11155</name>
</gene>
<dbReference type="EMBL" id="JACSCY010000007">
    <property type="protein sequence ID" value="MBC6611486.1"/>
    <property type="molecule type" value="Genomic_DNA"/>
</dbReference>
<keyword evidence="2" id="KW-1185">Reference proteome</keyword>
<evidence type="ECO:0000313" key="1">
    <source>
        <dbReference type="EMBL" id="MBC6611486.1"/>
    </source>
</evidence>
<name>A0ABR7MK76_9BACT</name>
<accession>A0ABR7MK76</accession>
<dbReference type="RefSeq" id="WP_187319768.1">
    <property type="nucleotide sequence ID" value="NZ_JACSCY010000007.1"/>
</dbReference>
<organism evidence="1 2">
    <name type="scientific">Hymenobacter citatus</name>
    <dbReference type="NCBI Taxonomy" id="2763506"/>
    <lineage>
        <taxon>Bacteria</taxon>
        <taxon>Pseudomonadati</taxon>
        <taxon>Bacteroidota</taxon>
        <taxon>Cytophagia</taxon>
        <taxon>Cytophagales</taxon>
        <taxon>Hymenobacteraceae</taxon>
        <taxon>Hymenobacter</taxon>
    </lineage>
</organism>